<keyword evidence="1" id="KW-0472">Membrane</keyword>
<dbReference type="HOGENOM" id="CLU_1544598_0_0_10"/>
<dbReference type="PaxDb" id="435591-BDI_0319"/>
<dbReference type="AlphaFoldDB" id="A6L8U0"/>
<reference evidence="2 3" key="1">
    <citation type="journal article" date="2007" name="PLoS Biol.">
        <title>Evolution of symbiotic bacteria in the distal human intestine.</title>
        <authorList>
            <person name="Xu J."/>
            <person name="Mahowald M.A."/>
            <person name="Ley R.E."/>
            <person name="Lozupone C.A."/>
            <person name="Hamady M."/>
            <person name="Martens E.C."/>
            <person name="Henrissat B."/>
            <person name="Coutinho P.M."/>
            <person name="Minx P."/>
            <person name="Latreille P."/>
            <person name="Cordum H."/>
            <person name="Van Brunt A."/>
            <person name="Kim K."/>
            <person name="Fulton R.S."/>
            <person name="Fulton L.A."/>
            <person name="Clifton S.W."/>
            <person name="Wilson R.K."/>
            <person name="Knight R.D."/>
            <person name="Gordon J.I."/>
        </authorList>
    </citation>
    <scope>NUCLEOTIDE SEQUENCE [LARGE SCALE GENOMIC DNA]</scope>
    <source>
        <strain evidence="3">ATCC 8503 / DSM 20701 / CIP 104284 / JCM 5825 / NCTC 11152</strain>
    </source>
</reference>
<keyword evidence="1" id="KW-0812">Transmembrane</keyword>
<organism evidence="2 3">
    <name type="scientific">Parabacteroides distasonis (strain ATCC 8503 / DSM 20701 / CIP 104284 / JCM 5825 / NCTC 11152)</name>
    <dbReference type="NCBI Taxonomy" id="435591"/>
    <lineage>
        <taxon>Bacteria</taxon>
        <taxon>Pseudomonadati</taxon>
        <taxon>Bacteroidota</taxon>
        <taxon>Bacteroidia</taxon>
        <taxon>Bacteroidales</taxon>
        <taxon>Tannerellaceae</taxon>
        <taxon>Parabacteroides</taxon>
    </lineage>
</organism>
<feature type="transmembrane region" description="Helical" evidence="1">
    <location>
        <begin position="115"/>
        <end position="135"/>
    </location>
</feature>
<evidence type="ECO:0000256" key="1">
    <source>
        <dbReference type="SAM" id="Phobius"/>
    </source>
</evidence>
<keyword evidence="1" id="KW-1133">Transmembrane helix</keyword>
<gene>
    <name evidence="2" type="ordered locus">BDI_0319</name>
</gene>
<evidence type="ECO:0000313" key="2">
    <source>
        <dbReference type="EMBL" id="ABR42104.1"/>
    </source>
</evidence>
<dbReference type="KEGG" id="pdi:BDI_0319"/>
<evidence type="ECO:0000313" key="3">
    <source>
        <dbReference type="Proteomes" id="UP000000566"/>
    </source>
</evidence>
<name>A6L8U0_PARD8</name>
<dbReference type="Proteomes" id="UP000000566">
    <property type="component" value="Chromosome"/>
</dbReference>
<feature type="transmembrane region" description="Helical" evidence="1">
    <location>
        <begin position="20"/>
        <end position="40"/>
    </location>
</feature>
<keyword evidence="3" id="KW-1185">Reference proteome</keyword>
<protein>
    <submittedName>
        <fullName evidence="2">Uncharacterized protein</fullName>
    </submittedName>
</protein>
<sequence length="173" mass="19645">MFQILDFLVGHVDRNLLLIILRNFFQIFFGLGCPIWIFLFQNHVSISLSRSSLDVTLPSRASSTDFRTSAIISSCEWITQGRGVLLLEKIFLAARSSSSDISMSSILLRYLSTKLSLHCCNSIVVISISLLYIYAPKVCILYGIKKKERYTSQHPLLINTKQSTKNYCLNKTI</sequence>
<proteinExistence type="predicted"/>
<accession>A6L8U0</accession>
<dbReference type="EMBL" id="CP000140">
    <property type="protein sequence ID" value="ABR42104.1"/>
    <property type="molecule type" value="Genomic_DNA"/>
</dbReference>